<name>A0A1H5CDQ3_9ACTN</name>
<evidence type="ECO:0000256" key="3">
    <source>
        <dbReference type="ARBA" id="ARBA00023082"/>
    </source>
</evidence>
<feature type="domain" description="RNA polymerase sigma factor 70 region 4 type 2" evidence="7">
    <location>
        <begin position="116"/>
        <end position="167"/>
    </location>
</feature>
<feature type="domain" description="DUF6596" evidence="8">
    <location>
        <begin position="185"/>
        <end position="286"/>
    </location>
</feature>
<dbReference type="GO" id="GO:0016987">
    <property type="term" value="F:sigma factor activity"/>
    <property type="evidence" value="ECO:0007669"/>
    <property type="project" value="UniProtKB-KW"/>
</dbReference>
<evidence type="ECO:0000259" key="7">
    <source>
        <dbReference type="Pfam" id="PF08281"/>
    </source>
</evidence>
<dbReference type="SUPFAM" id="SSF88659">
    <property type="entry name" value="Sigma3 and sigma4 domains of RNA polymerase sigma factors"/>
    <property type="match status" value="1"/>
</dbReference>
<reference evidence="10" key="1">
    <citation type="submission" date="2016-10" db="EMBL/GenBank/DDBJ databases">
        <authorList>
            <person name="Varghese N."/>
            <person name="Submissions S."/>
        </authorList>
    </citation>
    <scope>NUCLEOTIDE SEQUENCE [LARGE SCALE GENOMIC DNA]</scope>
    <source>
        <strain evidence="10">DSM 45237</strain>
    </source>
</reference>
<protein>
    <recommendedName>
        <fullName evidence="5">RNA polymerase sigma factor</fullName>
    </recommendedName>
</protein>
<keyword evidence="4 5" id="KW-0804">Transcription</keyword>
<evidence type="ECO:0000256" key="4">
    <source>
        <dbReference type="ARBA" id="ARBA00023163"/>
    </source>
</evidence>
<dbReference type="NCBIfam" id="TIGR02937">
    <property type="entry name" value="sigma70-ECF"/>
    <property type="match status" value="1"/>
</dbReference>
<dbReference type="InterPro" id="IPR046531">
    <property type="entry name" value="DUF6596"/>
</dbReference>
<dbReference type="PANTHER" id="PTHR47756:SF2">
    <property type="entry name" value="BLL6612 PROTEIN"/>
    <property type="match status" value="1"/>
</dbReference>
<dbReference type="InterPro" id="IPR013324">
    <property type="entry name" value="RNA_pol_sigma_r3/r4-like"/>
</dbReference>
<evidence type="ECO:0000256" key="5">
    <source>
        <dbReference type="RuleBase" id="RU000716"/>
    </source>
</evidence>
<dbReference type="Gene3D" id="1.10.10.10">
    <property type="entry name" value="Winged helix-like DNA-binding domain superfamily/Winged helix DNA-binding domain"/>
    <property type="match status" value="1"/>
</dbReference>
<organism evidence="9 10">
    <name type="scientific">Jiangella alba</name>
    <dbReference type="NCBI Taxonomy" id="561176"/>
    <lineage>
        <taxon>Bacteria</taxon>
        <taxon>Bacillati</taxon>
        <taxon>Actinomycetota</taxon>
        <taxon>Actinomycetes</taxon>
        <taxon>Jiangellales</taxon>
        <taxon>Jiangellaceae</taxon>
        <taxon>Jiangella</taxon>
    </lineage>
</organism>
<dbReference type="STRING" id="561176.SAMN04488561_0166"/>
<dbReference type="AlphaFoldDB" id="A0A1H5CDQ3"/>
<dbReference type="Gene3D" id="1.10.1740.10">
    <property type="match status" value="1"/>
</dbReference>
<dbReference type="InterPro" id="IPR013325">
    <property type="entry name" value="RNA_pol_sigma_r2"/>
</dbReference>
<keyword evidence="5" id="KW-0238">DNA-binding</keyword>
<dbReference type="InterPro" id="IPR014284">
    <property type="entry name" value="RNA_pol_sigma-70_dom"/>
</dbReference>
<keyword evidence="10" id="KW-1185">Reference proteome</keyword>
<dbReference type="Proteomes" id="UP000181980">
    <property type="component" value="Unassembled WGS sequence"/>
</dbReference>
<gene>
    <name evidence="9" type="ORF">SAMN04488561_0166</name>
</gene>
<dbReference type="SUPFAM" id="SSF88946">
    <property type="entry name" value="Sigma2 domain of RNA polymerase sigma factors"/>
    <property type="match status" value="1"/>
</dbReference>
<dbReference type="GO" id="GO:0003677">
    <property type="term" value="F:DNA binding"/>
    <property type="evidence" value="ECO:0007669"/>
    <property type="project" value="UniProtKB-KW"/>
</dbReference>
<dbReference type="GO" id="GO:0006352">
    <property type="term" value="P:DNA-templated transcription initiation"/>
    <property type="evidence" value="ECO:0007669"/>
    <property type="project" value="InterPro"/>
</dbReference>
<dbReference type="InterPro" id="IPR013249">
    <property type="entry name" value="RNA_pol_sigma70_r4_t2"/>
</dbReference>
<dbReference type="GO" id="GO:0006950">
    <property type="term" value="P:response to stress"/>
    <property type="evidence" value="ECO:0007669"/>
    <property type="project" value="UniProtKB-ARBA"/>
</dbReference>
<comment type="similarity">
    <text evidence="1 5">Belongs to the sigma-70 factor family. ECF subfamily.</text>
</comment>
<dbReference type="EMBL" id="FNUC01000001">
    <property type="protein sequence ID" value="SED64534.1"/>
    <property type="molecule type" value="Genomic_DNA"/>
</dbReference>
<sequence>MSDETTRAAVEAVWRLESTRLVAGLVRIVRDVGLAEDLAQDALVAALDSWPRSGIPDRPAAWLMTIAKRRAVDLYRRHERRDVLYAAIARDRGADVVEPDFAAAVDHVEDDVLRLMFVCCHPSLTPEAQTTLTLKLVGGLSSREIARAYLTSEATITQRVGRAKRTLTEAGAALDEPAGADRAARLTTVLGVVYLLFNEGYSATEGGDWTRPDLCAEAVRLGRIMATLVPDDPEVHGLSALMELQSSRLRARVGPDGEPVLLRDQDRGRWDHVRIGRGLAALDRSAALAQQPGPYALQAEIAACHARAARAEDTDWAAIAALYERLGRVSGTAVVELNRAVALSMAYGPQAGLELLDQIAGAPALRGYHLLPSVRGDLLERLGRPEEARAEFERAAELTRNDRERRLLLDRARRLAP</sequence>
<proteinExistence type="inferred from homology"/>
<dbReference type="InterPro" id="IPR000838">
    <property type="entry name" value="RNA_pol_sigma70_ECF_CS"/>
</dbReference>
<dbReference type="Pfam" id="PF08281">
    <property type="entry name" value="Sigma70_r4_2"/>
    <property type="match status" value="1"/>
</dbReference>
<evidence type="ECO:0000313" key="10">
    <source>
        <dbReference type="Proteomes" id="UP000181980"/>
    </source>
</evidence>
<dbReference type="Gene3D" id="1.25.40.10">
    <property type="entry name" value="Tetratricopeptide repeat domain"/>
    <property type="match status" value="1"/>
</dbReference>
<dbReference type="InterPro" id="IPR036388">
    <property type="entry name" value="WH-like_DNA-bd_sf"/>
</dbReference>
<evidence type="ECO:0000259" key="8">
    <source>
        <dbReference type="Pfam" id="PF20239"/>
    </source>
</evidence>
<evidence type="ECO:0000256" key="2">
    <source>
        <dbReference type="ARBA" id="ARBA00023015"/>
    </source>
</evidence>
<dbReference type="InterPro" id="IPR007627">
    <property type="entry name" value="RNA_pol_sigma70_r2"/>
</dbReference>
<keyword evidence="3 5" id="KW-0731">Sigma factor</keyword>
<dbReference type="Pfam" id="PF20239">
    <property type="entry name" value="DUF6596"/>
    <property type="match status" value="1"/>
</dbReference>
<dbReference type="RefSeq" id="WP_069111188.1">
    <property type="nucleotide sequence ID" value="NZ_FNUC01000001.1"/>
</dbReference>
<dbReference type="PROSITE" id="PS01063">
    <property type="entry name" value="SIGMA70_ECF"/>
    <property type="match status" value="1"/>
</dbReference>
<evidence type="ECO:0000259" key="6">
    <source>
        <dbReference type="Pfam" id="PF04542"/>
    </source>
</evidence>
<dbReference type="InterPro" id="IPR011990">
    <property type="entry name" value="TPR-like_helical_dom_sf"/>
</dbReference>
<keyword evidence="2 5" id="KW-0805">Transcription regulation</keyword>
<dbReference type="OrthoDB" id="9780299at2"/>
<evidence type="ECO:0000313" key="9">
    <source>
        <dbReference type="EMBL" id="SED64534.1"/>
    </source>
</evidence>
<accession>A0A1H5CDQ3</accession>
<dbReference type="Pfam" id="PF04542">
    <property type="entry name" value="Sigma70_r2"/>
    <property type="match status" value="1"/>
</dbReference>
<feature type="domain" description="RNA polymerase sigma-70 region 2" evidence="6">
    <location>
        <begin position="21"/>
        <end position="81"/>
    </location>
</feature>
<dbReference type="PANTHER" id="PTHR47756">
    <property type="entry name" value="BLL6612 PROTEIN-RELATED"/>
    <property type="match status" value="1"/>
</dbReference>
<evidence type="ECO:0000256" key="1">
    <source>
        <dbReference type="ARBA" id="ARBA00010641"/>
    </source>
</evidence>